<dbReference type="AlphaFoldDB" id="A0A9X1YST8"/>
<proteinExistence type="predicted"/>
<dbReference type="EMBL" id="JALQCW010000007">
    <property type="protein sequence ID" value="MCK9796967.1"/>
    <property type="molecule type" value="Genomic_DNA"/>
</dbReference>
<evidence type="ECO:0000256" key="1">
    <source>
        <dbReference type="SAM" id="MobiDB-lite"/>
    </source>
</evidence>
<protein>
    <submittedName>
        <fullName evidence="2">Uncharacterized protein</fullName>
    </submittedName>
</protein>
<sequence length="109" mass="10939">MSDPLVNSPITDVLAPPSTSLDQDMSARQAPGLSPSADGYFAADSKVALAAQAVLLKQMSDHPAEGDQLAATEDRLQILSADVLLGAAVPTAGEAASAAADPLDPATGR</sequence>
<evidence type="ECO:0000313" key="2">
    <source>
        <dbReference type="EMBL" id="MCK9796967.1"/>
    </source>
</evidence>
<dbReference type="RefSeq" id="WP_268264505.1">
    <property type="nucleotide sequence ID" value="NZ_JALQCW010000007.1"/>
</dbReference>
<dbReference type="Proteomes" id="UP001155059">
    <property type="component" value="Unassembled WGS sequence"/>
</dbReference>
<reference evidence="2 3" key="1">
    <citation type="journal article" date="2022" name="Int. J. Syst. Evol. Microbiol.">
        <title>Pseudomonas aegrilactucae sp. nov. and Pseudomonas morbosilactucae sp. nov., pathogens causing bacterial rot of lettuce in Japan.</title>
        <authorList>
            <person name="Sawada H."/>
            <person name="Fujikawa T."/>
            <person name="Satou M."/>
        </authorList>
    </citation>
    <scope>NUCLEOTIDE SEQUENCE [LARGE SCALE GENOMIC DNA]</scope>
    <source>
        <strain evidence="2 3">MAFF 302030</strain>
    </source>
</reference>
<accession>A0A9X1YST8</accession>
<feature type="region of interest" description="Disordered" evidence="1">
    <location>
        <begin position="1"/>
        <end position="36"/>
    </location>
</feature>
<evidence type="ECO:0000313" key="3">
    <source>
        <dbReference type="Proteomes" id="UP001155059"/>
    </source>
</evidence>
<name>A0A9X1YST8_9PSED</name>
<organism evidence="2 3">
    <name type="scientific">Pseudomonas morbosilactucae</name>
    <dbReference type="NCBI Taxonomy" id="2938197"/>
    <lineage>
        <taxon>Bacteria</taxon>
        <taxon>Pseudomonadati</taxon>
        <taxon>Pseudomonadota</taxon>
        <taxon>Gammaproteobacteria</taxon>
        <taxon>Pseudomonadales</taxon>
        <taxon>Pseudomonadaceae</taxon>
        <taxon>Pseudomonas</taxon>
    </lineage>
</organism>
<comment type="caution">
    <text evidence="2">The sequence shown here is derived from an EMBL/GenBank/DDBJ whole genome shotgun (WGS) entry which is preliminary data.</text>
</comment>
<reference evidence="2 3" key="2">
    <citation type="journal article" date="2023" name="Plant Pathol.">
        <title>Dismantling and reorganizing Pseudomonas marginalis sensu#lato.</title>
        <authorList>
            <person name="Sawada H."/>
            <person name="Fujikawa T."/>
            <person name="Satou M."/>
        </authorList>
    </citation>
    <scope>NUCLEOTIDE SEQUENCE [LARGE SCALE GENOMIC DNA]</scope>
    <source>
        <strain evidence="2 3">MAFF 302030</strain>
    </source>
</reference>
<gene>
    <name evidence="2" type="ORF">M1B34_04205</name>
</gene>